<accession>A0ACC0U4X8</accession>
<gene>
    <name evidence="1" type="ORF">F5148DRAFT_245028</name>
</gene>
<evidence type="ECO:0000313" key="1">
    <source>
        <dbReference type="EMBL" id="KAI9461161.1"/>
    </source>
</evidence>
<evidence type="ECO:0000313" key="2">
    <source>
        <dbReference type="Proteomes" id="UP001207468"/>
    </source>
</evidence>
<sequence>MSEIVSSEPTPFIPDDLTVPQFFFDLDHVLRATHPDGVPFFVDDTTGRAVDSREVRKRVDGLANGLSRKWDIKENEVVCLYSPNHVDYAVVFWALHRLGAISTNSNPAYTVDELAHQLTLTKATTIIVHSQCLKNATAACIDIGLPLERIVIIDQTMFNAPHITIEQLIQDGLTHNVNFVERKLGAGEGKTKIAFLCLSSGTTGPPKAVAIPHHSVIANTLQIRAHNYAVETQADIPQNRWRFRPGDVITGVLPFFHIFGLVFNIHVMLYSGMAIVIMPKFGWPNFLKSVRRHKITHLLVVPPMIVLLCKHPATKDYEAELKNIHFCFSGAAPLSSELANQLEKVLPNACLGQGYGMTETATAVSMTPALEKVGKAGSAGVAVPGVRFRIVKEDGSLAKLGERGELVVKSPSNALQYWENPRATAETFLEDGWVRTGDEVEFDAEGNIYVVDRLKELIKVRGFQVAPAELEGHLLSHPDVADVCVVPIPDEFSGELPLAYVVLHPHAAVRALSSTTEAEAIKTDLSKYVSDVKVQYKWLKGGVEFINAIPKNPSGKLLRRILREKAREDRGAAAEKAKATL</sequence>
<keyword evidence="2" id="KW-1185">Reference proteome</keyword>
<protein>
    <submittedName>
        <fullName evidence="1">Phenylacetyl-CoA ligase</fullName>
    </submittedName>
</protein>
<proteinExistence type="predicted"/>
<comment type="caution">
    <text evidence="1">The sequence shown here is derived from an EMBL/GenBank/DDBJ whole genome shotgun (WGS) entry which is preliminary data.</text>
</comment>
<dbReference type="EMBL" id="JAGFNK010000179">
    <property type="protein sequence ID" value="KAI9461161.1"/>
    <property type="molecule type" value="Genomic_DNA"/>
</dbReference>
<reference evidence="1" key="1">
    <citation type="submission" date="2021-03" db="EMBL/GenBank/DDBJ databases">
        <title>Evolutionary priming and transition to the ectomycorrhizal habit in an iconic lineage of mushroom-forming fungi: is preadaptation a requirement?</title>
        <authorList>
            <consortium name="DOE Joint Genome Institute"/>
            <person name="Looney B.P."/>
            <person name="Miyauchi S."/>
            <person name="Morin E."/>
            <person name="Drula E."/>
            <person name="Courty P.E."/>
            <person name="Chicoki N."/>
            <person name="Fauchery L."/>
            <person name="Kohler A."/>
            <person name="Kuo A."/>
            <person name="LaButti K."/>
            <person name="Pangilinan J."/>
            <person name="Lipzen A."/>
            <person name="Riley R."/>
            <person name="Andreopoulos W."/>
            <person name="He G."/>
            <person name="Johnson J."/>
            <person name="Barry K.W."/>
            <person name="Grigoriev I.V."/>
            <person name="Nagy L."/>
            <person name="Hibbett D."/>
            <person name="Henrissat B."/>
            <person name="Matheny P.B."/>
            <person name="Labbe J."/>
            <person name="Martin A.F."/>
        </authorList>
    </citation>
    <scope>NUCLEOTIDE SEQUENCE</scope>
    <source>
        <strain evidence="1">BPL698</strain>
    </source>
</reference>
<name>A0ACC0U4X8_9AGAM</name>
<dbReference type="Proteomes" id="UP001207468">
    <property type="component" value="Unassembled WGS sequence"/>
</dbReference>
<organism evidence="1 2">
    <name type="scientific">Russula earlei</name>
    <dbReference type="NCBI Taxonomy" id="71964"/>
    <lineage>
        <taxon>Eukaryota</taxon>
        <taxon>Fungi</taxon>
        <taxon>Dikarya</taxon>
        <taxon>Basidiomycota</taxon>
        <taxon>Agaricomycotina</taxon>
        <taxon>Agaricomycetes</taxon>
        <taxon>Russulales</taxon>
        <taxon>Russulaceae</taxon>
        <taxon>Russula</taxon>
    </lineage>
</organism>
<keyword evidence="1" id="KW-0436">Ligase</keyword>